<organism evidence="1 2">
    <name type="scientific">Dietzia maris</name>
    <dbReference type="NCBI Taxonomy" id="37915"/>
    <lineage>
        <taxon>Bacteria</taxon>
        <taxon>Bacillati</taxon>
        <taxon>Actinomycetota</taxon>
        <taxon>Actinomycetes</taxon>
        <taxon>Mycobacteriales</taxon>
        <taxon>Dietziaceae</taxon>
        <taxon>Dietzia</taxon>
    </lineage>
</organism>
<evidence type="ECO:0000313" key="1">
    <source>
        <dbReference type="EMBL" id="MDV6298607.1"/>
    </source>
</evidence>
<proteinExistence type="predicted"/>
<protein>
    <submittedName>
        <fullName evidence="1">ElyC/SanA/YdcF family protein</fullName>
    </submittedName>
</protein>
<gene>
    <name evidence="1" type="ORF">R3P82_05730</name>
</gene>
<evidence type="ECO:0000313" key="2">
    <source>
        <dbReference type="Proteomes" id="UP001185873"/>
    </source>
</evidence>
<reference evidence="1" key="1">
    <citation type="submission" date="2023-10" db="EMBL/GenBank/DDBJ databases">
        <title>Development of a sustainable strategy for remediation of hydrocarbon-contaminated territories based on the waste exchange concept.</title>
        <authorList>
            <person name="Krivoruchko A."/>
        </authorList>
    </citation>
    <scope>NUCLEOTIDE SEQUENCE</scope>
    <source>
        <strain evidence="1">IEGM 1175</strain>
    </source>
</reference>
<dbReference type="Proteomes" id="UP001185873">
    <property type="component" value="Unassembled WGS sequence"/>
</dbReference>
<dbReference type="EMBL" id="JAWLKJ010000001">
    <property type="protein sequence ID" value="MDV6298607.1"/>
    <property type="molecule type" value="Genomic_DNA"/>
</dbReference>
<name>A0AAE4QWB3_9ACTN</name>
<sequence>MRPRFRRRRSIVVLAFVLVVGLAVTGLSAARAVLFPQVDSPERVDAIVVVAGSNDDRYVYARSLAEEGVADHILVSQPPRGTGRYAAAIDSYCASTPVLARDGRQIDVECFAPDVDTTEGETTAATRIARERGYSSLLVVTYWGHVSRVRMYFEQCFDGPVYVTDTPRPLSKSRKDALLHETGGYLKAFIKPAC</sequence>
<comment type="caution">
    <text evidence="1">The sequence shown here is derived from an EMBL/GenBank/DDBJ whole genome shotgun (WGS) entry which is preliminary data.</text>
</comment>
<dbReference type="AlphaFoldDB" id="A0AAE4QWB3"/>
<accession>A0AAE4QWB3</accession>
<dbReference type="RefSeq" id="WP_317468953.1">
    <property type="nucleotide sequence ID" value="NZ_JAWLKJ010000001.1"/>
</dbReference>